<evidence type="ECO:0000256" key="5">
    <source>
        <dbReference type="ARBA" id="ARBA00023180"/>
    </source>
</evidence>
<dbReference type="KEGG" id="pcw:110214200"/>
<dbReference type="InterPro" id="IPR045860">
    <property type="entry name" value="Snake_toxin-like_sf"/>
</dbReference>
<sequence length="164" mass="18186">MRKMKILLSITMLAILYTDFVPVFNGNVSSALNNTNIIRLRGLDTETTTSLVRLQCHVCMGDFQCQAPQTCAPTEKFCMIAQTDKNEYNVIKYCAETCPYMERFHGRSEGDGYLACCAQDLCNYKRLGSGHRALCASVQAVAMAFIASFFGTLRVRPGDAGIEL</sequence>
<protein>
    <submittedName>
        <fullName evidence="9">Lymphocyte antigen 6D-like</fullName>
    </submittedName>
</protein>
<keyword evidence="3 6" id="KW-0732">Signal</keyword>
<dbReference type="InterPro" id="IPR018363">
    <property type="entry name" value="CD59_antigen_CS"/>
</dbReference>
<proteinExistence type="predicted"/>
<feature type="signal peptide" evidence="6">
    <location>
        <begin position="1"/>
        <end position="18"/>
    </location>
</feature>
<evidence type="ECO:0000259" key="7">
    <source>
        <dbReference type="SMART" id="SM00134"/>
    </source>
</evidence>
<feature type="chain" id="PRO_5028429648" evidence="6">
    <location>
        <begin position="19"/>
        <end position="164"/>
    </location>
</feature>
<evidence type="ECO:0000256" key="6">
    <source>
        <dbReference type="SAM" id="SignalP"/>
    </source>
</evidence>
<evidence type="ECO:0000256" key="1">
    <source>
        <dbReference type="ARBA" id="ARBA00004236"/>
    </source>
</evidence>
<dbReference type="SMART" id="SM00134">
    <property type="entry name" value="LU"/>
    <property type="match status" value="1"/>
</dbReference>
<feature type="domain" description="UPAR/Ly6" evidence="7">
    <location>
        <begin position="54"/>
        <end position="137"/>
    </location>
</feature>
<dbReference type="PANTHER" id="PTHR16982:SF2">
    <property type="entry name" value="LYMPHOCYTE ANTIGEN 6D"/>
    <property type="match status" value="1"/>
</dbReference>
<keyword evidence="4" id="KW-0472">Membrane</keyword>
<dbReference type="GO" id="GO:0005886">
    <property type="term" value="C:plasma membrane"/>
    <property type="evidence" value="ECO:0007669"/>
    <property type="project" value="UniProtKB-SubCell"/>
</dbReference>
<dbReference type="GeneID" id="110214200"/>
<gene>
    <name evidence="9" type="primary">LOC110214200</name>
</gene>
<dbReference type="Gene3D" id="2.10.60.10">
    <property type="entry name" value="CD59"/>
    <property type="match status" value="1"/>
</dbReference>
<dbReference type="GO" id="GO:0030098">
    <property type="term" value="P:lymphocyte differentiation"/>
    <property type="evidence" value="ECO:0007669"/>
    <property type="project" value="InterPro"/>
</dbReference>
<evidence type="ECO:0000256" key="2">
    <source>
        <dbReference type="ARBA" id="ARBA00022475"/>
    </source>
</evidence>
<reference evidence="9" key="1">
    <citation type="submission" date="2025-08" db="UniProtKB">
        <authorList>
            <consortium name="RefSeq"/>
        </authorList>
    </citation>
    <scope>IDENTIFICATION</scope>
    <source>
        <tissue evidence="9">Spleen</tissue>
    </source>
</reference>
<dbReference type="InterPro" id="IPR035076">
    <property type="entry name" value="Toxin/TOLIP"/>
</dbReference>
<organism evidence="8 9">
    <name type="scientific">Phascolarctos cinereus</name>
    <name type="common">Koala</name>
    <dbReference type="NCBI Taxonomy" id="38626"/>
    <lineage>
        <taxon>Eukaryota</taxon>
        <taxon>Metazoa</taxon>
        <taxon>Chordata</taxon>
        <taxon>Craniata</taxon>
        <taxon>Vertebrata</taxon>
        <taxon>Euteleostomi</taxon>
        <taxon>Mammalia</taxon>
        <taxon>Metatheria</taxon>
        <taxon>Diprotodontia</taxon>
        <taxon>Phascolarctidae</taxon>
        <taxon>Phascolarctos</taxon>
    </lineage>
</organism>
<dbReference type="Pfam" id="PF00087">
    <property type="entry name" value="Toxin_TOLIP"/>
    <property type="match status" value="1"/>
</dbReference>
<dbReference type="PANTHER" id="PTHR16982">
    <property type="entry name" value="LYMPHOCYTE ANTIGEN 6D"/>
    <property type="match status" value="1"/>
</dbReference>
<keyword evidence="5" id="KW-0325">Glycoprotein</keyword>
<evidence type="ECO:0000256" key="3">
    <source>
        <dbReference type="ARBA" id="ARBA00022729"/>
    </source>
</evidence>
<keyword evidence="8" id="KW-1185">Reference proteome</keyword>
<dbReference type="AlphaFoldDB" id="A0A6P5KXC8"/>
<dbReference type="RefSeq" id="XP_020850645.1">
    <property type="nucleotide sequence ID" value="XM_020994986.1"/>
</dbReference>
<evidence type="ECO:0000313" key="8">
    <source>
        <dbReference type="Proteomes" id="UP000515140"/>
    </source>
</evidence>
<evidence type="ECO:0000313" key="9">
    <source>
        <dbReference type="RefSeq" id="XP_020850645.1"/>
    </source>
</evidence>
<accession>A0A6P5KXC8</accession>
<dbReference type="CDD" id="cd23542">
    <property type="entry name" value="TFP_LU_ECD_Ly6D"/>
    <property type="match status" value="1"/>
</dbReference>
<dbReference type="InterPro" id="IPR016054">
    <property type="entry name" value="LY6_UPA_recep-like"/>
</dbReference>
<keyword evidence="2" id="KW-1003">Cell membrane</keyword>
<dbReference type="SUPFAM" id="SSF57302">
    <property type="entry name" value="Snake toxin-like"/>
    <property type="match status" value="1"/>
</dbReference>
<evidence type="ECO:0000256" key="4">
    <source>
        <dbReference type="ARBA" id="ARBA00023136"/>
    </source>
</evidence>
<dbReference type="InterPro" id="IPR042339">
    <property type="entry name" value="Ly6D"/>
</dbReference>
<dbReference type="InParanoid" id="A0A6P5KXC8"/>
<comment type="subcellular location">
    <subcellularLocation>
        <location evidence="1">Cell membrane</location>
    </subcellularLocation>
</comment>
<dbReference type="GO" id="GO:0009986">
    <property type="term" value="C:cell surface"/>
    <property type="evidence" value="ECO:0007669"/>
    <property type="project" value="InterPro"/>
</dbReference>
<dbReference type="PROSITE" id="PS00983">
    <property type="entry name" value="LY6_UPAR"/>
    <property type="match status" value="1"/>
</dbReference>
<name>A0A6P5KXC8_PHACI</name>
<dbReference type="Proteomes" id="UP000515140">
    <property type="component" value="Unplaced"/>
</dbReference>